<proteinExistence type="predicted"/>
<sequence length="533" mass="56033">MKKFTRYQNLPVDAPLLHADHARPMTRRDFIAQGLKAGVATLMGTSVFGLFANPRMAMAELSSDLEALKASCGIATQGAGKIPFIVFDLAGGANIAGSNVLVGKRGGQLDFLSSAGYSKLGIPGDMIPSISNPQTGLSDFINSEFGLAFHADSAFLRGMQERVAVGNRANINGAVIPARSENDTGNNPHNPMYGINRVGADGSLLTLIGSRNSESGGNSMAPAAMIDPAKRPTKIDRPSDVTGLVDTGDLIGLLSQQDSVAVLESIQRISDMKLARTDTGISTDAVVKDLVRCGYVKSADIADRFGDPSSLNPALDPNLVGSSGIFSQEEFDSNAEFSKTASVLKLVMNGYAGAGTITMGGFDYHTGDRSTGERRDFRASQCMGACLEYAARLGMPLMMYVMSDGAVASNGSIDDSMDGRGKGVWTGDNSSTAASFFLVYNPGGAPQLIGATMEQQAQHQQLGFMRADASVETASSPAANNVNLLVETVILNYLALHGEQHLFSNYFPGHGLGNATLMDSLTAFEPIVNGTIS</sequence>
<dbReference type="PROSITE" id="PS51318">
    <property type="entry name" value="TAT"/>
    <property type="match status" value="1"/>
</dbReference>
<protein>
    <recommendedName>
        <fullName evidence="3">General secretion pathway protein GspF</fullName>
    </recommendedName>
</protein>
<dbReference type="EMBL" id="JBHSUS010000001">
    <property type="protein sequence ID" value="MFC6439735.1"/>
    <property type="molecule type" value="Genomic_DNA"/>
</dbReference>
<evidence type="ECO:0000313" key="2">
    <source>
        <dbReference type="Proteomes" id="UP001596364"/>
    </source>
</evidence>
<dbReference type="InterPro" id="IPR006311">
    <property type="entry name" value="TAT_signal"/>
</dbReference>
<accession>A0ABW1XKF0</accession>
<comment type="caution">
    <text evidence="1">The sequence shown here is derived from an EMBL/GenBank/DDBJ whole genome shotgun (WGS) entry which is preliminary data.</text>
</comment>
<keyword evidence="2" id="KW-1185">Reference proteome</keyword>
<dbReference type="RefSeq" id="WP_377148580.1">
    <property type="nucleotide sequence ID" value="NZ_JBHSUS010000001.1"/>
</dbReference>
<name>A0ABW1XKF0_9ALTE</name>
<gene>
    <name evidence="1" type="ORF">ACFP85_06195</name>
</gene>
<dbReference type="Proteomes" id="UP001596364">
    <property type="component" value="Unassembled WGS sequence"/>
</dbReference>
<reference evidence="2" key="1">
    <citation type="journal article" date="2019" name="Int. J. Syst. Evol. Microbiol.">
        <title>The Global Catalogue of Microorganisms (GCM) 10K type strain sequencing project: providing services to taxonomists for standard genome sequencing and annotation.</title>
        <authorList>
            <consortium name="The Broad Institute Genomics Platform"/>
            <consortium name="The Broad Institute Genome Sequencing Center for Infectious Disease"/>
            <person name="Wu L."/>
            <person name="Ma J."/>
        </authorList>
    </citation>
    <scope>NUCLEOTIDE SEQUENCE [LARGE SCALE GENOMIC DNA]</scope>
    <source>
        <strain evidence="2">CGMCC 1.16031</strain>
    </source>
</reference>
<evidence type="ECO:0008006" key="3">
    <source>
        <dbReference type="Google" id="ProtNLM"/>
    </source>
</evidence>
<organism evidence="1 2">
    <name type="scientific">Pseudobowmanella zhangzhouensis</name>
    <dbReference type="NCBI Taxonomy" id="1537679"/>
    <lineage>
        <taxon>Bacteria</taxon>
        <taxon>Pseudomonadati</taxon>
        <taxon>Pseudomonadota</taxon>
        <taxon>Gammaproteobacteria</taxon>
        <taxon>Alteromonadales</taxon>
        <taxon>Alteromonadaceae</taxon>
    </lineage>
</organism>
<evidence type="ECO:0000313" key="1">
    <source>
        <dbReference type="EMBL" id="MFC6439735.1"/>
    </source>
</evidence>